<accession>A0A6F8XJP1</accession>
<dbReference type="InterPro" id="IPR005119">
    <property type="entry name" value="LysR_subst-bd"/>
</dbReference>
<dbReference type="PANTHER" id="PTHR30346:SF29">
    <property type="entry name" value="LYSR SUBSTRATE-BINDING"/>
    <property type="match status" value="1"/>
</dbReference>
<gene>
    <name evidence="6" type="ORF">Pflav_004290</name>
</gene>
<name>A0A6F8XJP1_9ACTN</name>
<dbReference type="CDD" id="cd08423">
    <property type="entry name" value="PBP2_LTTR_like_6"/>
    <property type="match status" value="1"/>
</dbReference>
<dbReference type="PANTHER" id="PTHR30346">
    <property type="entry name" value="TRANSCRIPTIONAL DUAL REGULATOR HCAR-RELATED"/>
    <property type="match status" value="1"/>
</dbReference>
<evidence type="ECO:0000256" key="2">
    <source>
        <dbReference type="ARBA" id="ARBA00023015"/>
    </source>
</evidence>
<keyword evidence="2" id="KW-0805">Transcription regulation</keyword>
<dbReference type="GO" id="GO:0003700">
    <property type="term" value="F:DNA-binding transcription factor activity"/>
    <property type="evidence" value="ECO:0007669"/>
    <property type="project" value="InterPro"/>
</dbReference>
<evidence type="ECO:0000259" key="5">
    <source>
        <dbReference type="PROSITE" id="PS50931"/>
    </source>
</evidence>
<keyword evidence="4" id="KW-0804">Transcription</keyword>
<dbReference type="Pfam" id="PF03466">
    <property type="entry name" value="LysR_substrate"/>
    <property type="match status" value="1"/>
</dbReference>
<dbReference type="Gene3D" id="3.40.190.290">
    <property type="match status" value="1"/>
</dbReference>
<sequence length="324" mass="34099">MKVPVPIVKLDYMLDVRRMQVLRAVVTSGSVTAAAANLGYTPSAVSQQVAALERQAGTPLLERVGRGVRPTAAGRLLTEAAGTISERVAEAETALADLRAGRTGRLVVRYFATAGAALVPPALARFRREHPSVTVDLRLADPDDPLPEVERAEADLAIVVRAVPRPGVHLTHLLDDPYRAVLPKGHPLAAKRVLDLADLAAEPWVDCEGPAGPCREIVRDACAAAGFTPSVAVESDDYATAQGFVAAGLGVAVMPETGLGNRHPSVVARRLRRPEPSRAIYAAVRESAAGQPALRALVEALRPRPDGLKKIADGCPEPGGAVRP</sequence>
<protein>
    <submittedName>
        <fullName evidence="6">LysR family transcriptional regulator</fullName>
    </submittedName>
</protein>
<dbReference type="InterPro" id="IPR000847">
    <property type="entry name" value="LysR_HTH_N"/>
</dbReference>
<dbReference type="EMBL" id="AP022870">
    <property type="protein sequence ID" value="BCB74019.1"/>
    <property type="molecule type" value="Genomic_DNA"/>
</dbReference>
<evidence type="ECO:0000313" key="6">
    <source>
        <dbReference type="EMBL" id="BCB74019.1"/>
    </source>
</evidence>
<dbReference type="AlphaFoldDB" id="A0A6F8XJP1"/>
<dbReference type="InterPro" id="IPR036388">
    <property type="entry name" value="WH-like_DNA-bd_sf"/>
</dbReference>
<keyword evidence="7" id="KW-1185">Reference proteome</keyword>
<dbReference type="SUPFAM" id="SSF53850">
    <property type="entry name" value="Periplasmic binding protein-like II"/>
    <property type="match status" value="1"/>
</dbReference>
<comment type="similarity">
    <text evidence="1">Belongs to the LysR transcriptional regulatory family.</text>
</comment>
<evidence type="ECO:0000256" key="1">
    <source>
        <dbReference type="ARBA" id="ARBA00009437"/>
    </source>
</evidence>
<reference evidence="6 7" key="2">
    <citation type="submission" date="2020-03" db="EMBL/GenBank/DDBJ databases">
        <authorList>
            <person name="Ichikawa N."/>
            <person name="Kimura A."/>
            <person name="Kitahashi Y."/>
            <person name="Uohara A."/>
        </authorList>
    </citation>
    <scope>NUCLEOTIDE SEQUENCE [LARGE SCALE GENOMIC DNA]</scope>
    <source>
        <strain evidence="6 7">NBRC 107702</strain>
    </source>
</reference>
<dbReference type="KEGG" id="pfla:Pflav_004290"/>
<organism evidence="6 7">
    <name type="scientific">Phytohabitans flavus</name>
    <dbReference type="NCBI Taxonomy" id="1076124"/>
    <lineage>
        <taxon>Bacteria</taxon>
        <taxon>Bacillati</taxon>
        <taxon>Actinomycetota</taxon>
        <taxon>Actinomycetes</taxon>
        <taxon>Micromonosporales</taxon>
        <taxon>Micromonosporaceae</taxon>
    </lineage>
</organism>
<dbReference type="InterPro" id="IPR036390">
    <property type="entry name" value="WH_DNA-bd_sf"/>
</dbReference>
<keyword evidence="3" id="KW-0238">DNA-binding</keyword>
<dbReference type="GO" id="GO:0003677">
    <property type="term" value="F:DNA binding"/>
    <property type="evidence" value="ECO:0007669"/>
    <property type="project" value="UniProtKB-KW"/>
</dbReference>
<proteinExistence type="inferred from homology"/>
<reference evidence="6 7" key="1">
    <citation type="submission" date="2020-03" db="EMBL/GenBank/DDBJ databases">
        <title>Whole genome shotgun sequence of Phytohabitans flavus NBRC 107702.</title>
        <authorList>
            <person name="Komaki H."/>
            <person name="Tamura T."/>
        </authorList>
    </citation>
    <scope>NUCLEOTIDE SEQUENCE [LARGE SCALE GENOMIC DNA]</scope>
    <source>
        <strain evidence="6 7">NBRC 107702</strain>
    </source>
</reference>
<evidence type="ECO:0000313" key="7">
    <source>
        <dbReference type="Proteomes" id="UP000502508"/>
    </source>
</evidence>
<dbReference type="Pfam" id="PF00126">
    <property type="entry name" value="HTH_1"/>
    <property type="match status" value="1"/>
</dbReference>
<evidence type="ECO:0000256" key="4">
    <source>
        <dbReference type="ARBA" id="ARBA00023163"/>
    </source>
</evidence>
<dbReference type="Proteomes" id="UP000502508">
    <property type="component" value="Chromosome"/>
</dbReference>
<feature type="domain" description="HTH lysR-type" evidence="5">
    <location>
        <begin position="14"/>
        <end position="71"/>
    </location>
</feature>
<dbReference type="GO" id="GO:0032993">
    <property type="term" value="C:protein-DNA complex"/>
    <property type="evidence" value="ECO:0007669"/>
    <property type="project" value="TreeGrafter"/>
</dbReference>
<dbReference type="PROSITE" id="PS50931">
    <property type="entry name" value="HTH_LYSR"/>
    <property type="match status" value="1"/>
</dbReference>
<dbReference type="SUPFAM" id="SSF46785">
    <property type="entry name" value="Winged helix' DNA-binding domain"/>
    <property type="match status" value="1"/>
</dbReference>
<dbReference type="Gene3D" id="1.10.10.10">
    <property type="entry name" value="Winged helix-like DNA-binding domain superfamily/Winged helix DNA-binding domain"/>
    <property type="match status" value="1"/>
</dbReference>
<evidence type="ECO:0000256" key="3">
    <source>
        <dbReference type="ARBA" id="ARBA00023125"/>
    </source>
</evidence>
<dbReference type="FunFam" id="1.10.10.10:FF:000001">
    <property type="entry name" value="LysR family transcriptional regulator"/>
    <property type="match status" value="1"/>
</dbReference>